<dbReference type="Pfam" id="PF00884">
    <property type="entry name" value="Sulfatase"/>
    <property type="match status" value="1"/>
</dbReference>
<protein>
    <submittedName>
        <fullName evidence="3">Sulfatase-like hydrolase/transferase</fullName>
    </submittedName>
</protein>
<accession>A0ABU3Q7S9</accession>
<evidence type="ECO:0000313" key="3">
    <source>
        <dbReference type="EMBL" id="MDT9599456.1"/>
    </source>
</evidence>
<dbReference type="InterPro" id="IPR000917">
    <property type="entry name" value="Sulfatase_N"/>
</dbReference>
<keyword evidence="4" id="KW-1185">Reference proteome</keyword>
<dbReference type="EMBL" id="JAVUPU010000005">
    <property type="protein sequence ID" value="MDT9599456.1"/>
    <property type="molecule type" value="Genomic_DNA"/>
</dbReference>
<name>A0ABU3Q7S9_9SPHN</name>
<feature type="transmembrane region" description="Helical" evidence="1">
    <location>
        <begin position="72"/>
        <end position="93"/>
    </location>
</feature>
<dbReference type="RefSeq" id="WP_315726410.1">
    <property type="nucleotide sequence ID" value="NZ_JAVUPU010000005.1"/>
</dbReference>
<evidence type="ECO:0000256" key="1">
    <source>
        <dbReference type="SAM" id="Phobius"/>
    </source>
</evidence>
<evidence type="ECO:0000313" key="4">
    <source>
        <dbReference type="Proteomes" id="UP001259572"/>
    </source>
</evidence>
<evidence type="ECO:0000259" key="2">
    <source>
        <dbReference type="Pfam" id="PF00884"/>
    </source>
</evidence>
<gene>
    <name evidence="3" type="ORF">RQX22_10895</name>
</gene>
<dbReference type="Gene3D" id="3.40.720.10">
    <property type="entry name" value="Alkaline Phosphatase, subunit A"/>
    <property type="match status" value="1"/>
</dbReference>
<proteinExistence type="predicted"/>
<keyword evidence="1" id="KW-0812">Transmembrane</keyword>
<dbReference type="InterPro" id="IPR017850">
    <property type="entry name" value="Alkaline_phosphatase_core_sf"/>
</dbReference>
<keyword evidence="1" id="KW-0472">Membrane</keyword>
<keyword evidence="1" id="KW-1133">Transmembrane helix</keyword>
<feature type="transmembrane region" description="Helical" evidence="1">
    <location>
        <begin position="20"/>
        <end position="41"/>
    </location>
</feature>
<comment type="caution">
    <text evidence="3">The sequence shown here is derived from an EMBL/GenBank/DDBJ whole genome shotgun (WGS) entry which is preliminary data.</text>
</comment>
<feature type="domain" description="Sulfatase N-terminal" evidence="2">
    <location>
        <begin position="196"/>
        <end position="445"/>
    </location>
</feature>
<organism evidence="3 4">
    <name type="scientific">Sphingosinicella rhizophila</name>
    <dbReference type="NCBI Taxonomy" id="3050082"/>
    <lineage>
        <taxon>Bacteria</taxon>
        <taxon>Pseudomonadati</taxon>
        <taxon>Pseudomonadota</taxon>
        <taxon>Alphaproteobacteria</taxon>
        <taxon>Sphingomonadales</taxon>
        <taxon>Sphingosinicellaceae</taxon>
        <taxon>Sphingosinicella</taxon>
    </lineage>
</organism>
<dbReference type="Proteomes" id="UP001259572">
    <property type="component" value="Unassembled WGS sequence"/>
</dbReference>
<reference evidence="3 4" key="1">
    <citation type="submission" date="2023-05" db="EMBL/GenBank/DDBJ databases">
        <authorList>
            <person name="Guo Y."/>
        </authorList>
    </citation>
    <scope>NUCLEOTIDE SEQUENCE [LARGE SCALE GENOMIC DNA]</scope>
    <source>
        <strain evidence="3 4">GR2756</strain>
    </source>
</reference>
<dbReference type="SUPFAM" id="SSF53649">
    <property type="entry name" value="Alkaline phosphatase-like"/>
    <property type="match status" value="1"/>
</dbReference>
<feature type="transmembrane region" description="Helical" evidence="1">
    <location>
        <begin position="113"/>
        <end position="130"/>
    </location>
</feature>
<sequence>MQLALPRTVWTQRSEGIRALENWLLCWVLLPNLAFWLLSLIGGPPRGFEVLLTGTIGIVLHRAPFPAKMTGFCLALIYSVLSFISSLFNLAILSLIQSLEFLTEMKPSASPEYLLGALALAGTVAIASRQLRKPTTLPPQRLVLAMALTIIAAWADVQMSKADRGTYSRIAEPGAAFSSAARQSGLAGLATGERHVLFVMVEAMGAPTDPAIATKLVDIWAPPEVRARYEVTTGTTPFYGSTTSGEMRELCGRWGDYRELMETKDATCLPALLAAKGYHSQAWHSFSGKMFDRNRWYPNAGFQEMRFGERLVADGADICPGVFPGACDRDVPREIGTTLKQARQPQFLYWLTVNSHLPVLKNKRLQTLDCARFDASLDAAYPMTCRLLQLFDQTGSAMARQITATDFPPTDILIVGDHLPPFFDRYHRTQFEPDHVPWILLRPKNPDRAAGVAASAGPGKVRA</sequence>